<dbReference type="InterPro" id="IPR027417">
    <property type="entry name" value="P-loop_NTPase"/>
</dbReference>
<reference evidence="5" key="1">
    <citation type="journal article" date="2015" name="Nature">
        <title>Complex archaea that bridge the gap between prokaryotes and eukaryotes.</title>
        <authorList>
            <person name="Spang A."/>
            <person name="Saw J.H."/>
            <person name="Jorgensen S.L."/>
            <person name="Zaremba-Niedzwiedzka K."/>
            <person name="Martijn J."/>
            <person name="Lind A.E."/>
            <person name="van Eijk R."/>
            <person name="Schleper C."/>
            <person name="Guy L."/>
            <person name="Ettema T.J."/>
        </authorList>
    </citation>
    <scope>NUCLEOTIDE SEQUENCE</scope>
</reference>
<dbReference type="PANTHER" id="PTHR43776">
    <property type="entry name" value="TRANSPORT ATP-BINDING PROTEIN"/>
    <property type="match status" value="1"/>
</dbReference>
<keyword evidence="3" id="KW-0067">ATP-binding</keyword>
<evidence type="ECO:0000259" key="4">
    <source>
        <dbReference type="Pfam" id="PF08352"/>
    </source>
</evidence>
<evidence type="ECO:0000256" key="2">
    <source>
        <dbReference type="ARBA" id="ARBA00022741"/>
    </source>
</evidence>
<dbReference type="GO" id="GO:0005524">
    <property type="term" value="F:ATP binding"/>
    <property type="evidence" value="ECO:0007669"/>
    <property type="project" value="UniProtKB-KW"/>
</dbReference>
<proteinExistence type="predicted"/>
<evidence type="ECO:0000256" key="1">
    <source>
        <dbReference type="ARBA" id="ARBA00022448"/>
    </source>
</evidence>
<accession>A0A0F8Z2V4</accession>
<dbReference type="SUPFAM" id="SSF52540">
    <property type="entry name" value="P-loop containing nucleoside triphosphate hydrolases"/>
    <property type="match status" value="1"/>
</dbReference>
<dbReference type="Gene3D" id="3.40.50.300">
    <property type="entry name" value="P-loop containing nucleotide triphosphate hydrolases"/>
    <property type="match status" value="1"/>
</dbReference>
<keyword evidence="1" id="KW-0813">Transport</keyword>
<dbReference type="GO" id="GO:0015833">
    <property type="term" value="P:peptide transport"/>
    <property type="evidence" value="ECO:0007669"/>
    <property type="project" value="InterPro"/>
</dbReference>
<dbReference type="NCBIfam" id="TIGR01727">
    <property type="entry name" value="oligo_HPY"/>
    <property type="match status" value="1"/>
</dbReference>
<evidence type="ECO:0000256" key="3">
    <source>
        <dbReference type="ARBA" id="ARBA00022840"/>
    </source>
</evidence>
<dbReference type="InterPro" id="IPR050319">
    <property type="entry name" value="ABC_transp_ATP-bind"/>
</dbReference>
<name>A0A0F8Z2V4_9ZZZZ</name>
<organism evidence="5">
    <name type="scientific">marine sediment metagenome</name>
    <dbReference type="NCBI Taxonomy" id="412755"/>
    <lineage>
        <taxon>unclassified sequences</taxon>
        <taxon>metagenomes</taxon>
        <taxon>ecological metagenomes</taxon>
    </lineage>
</organism>
<evidence type="ECO:0000313" key="5">
    <source>
        <dbReference type="EMBL" id="KKK60794.1"/>
    </source>
</evidence>
<gene>
    <name evidence="5" type="ORF">LCGC14_3020830</name>
</gene>
<feature type="non-terminal residue" evidence="5">
    <location>
        <position position="1"/>
    </location>
</feature>
<dbReference type="EMBL" id="LAZR01062792">
    <property type="protein sequence ID" value="KKK60794.1"/>
    <property type="molecule type" value="Genomic_DNA"/>
</dbReference>
<sequence>VSVQAQILNLLKNLQKDYGYGFLFITHNLAVVHHIADRVAVMYLGKFVEVGSKTQIFSNPTHPYTKALLASRSEIDPENQEISFVISGEVPSPIAPPPGCTFNPRCSSDARTNECEYDLPHKIKIEDGHFIWCVNPPILKNKEIKEIKESVTSEY</sequence>
<keyword evidence="2" id="KW-0547">Nucleotide-binding</keyword>
<feature type="domain" description="Oligopeptide/dipeptide ABC transporter C-terminal" evidence="4">
    <location>
        <begin position="48"/>
        <end position="108"/>
    </location>
</feature>
<protein>
    <recommendedName>
        <fullName evidence="4">Oligopeptide/dipeptide ABC transporter C-terminal domain-containing protein</fullName>
    </recommendedName>
</protein>
<dbReference type="InterPro" id="IPR013563">
    <property type="entry name" value="Oligopep_ABC_C"/>
</dbReference>
<dbReference type="AlphaFoldDB" id="A0A0F8Z2V4"/>
<dbReference type="Pfam" id="PF08352">
    <property type="entry name" value="oligo_HPY"/>
    <property type="match status" value="1"/>
</dbReference>
<comment type="caution">
    <text evidence="5">The sequence shown here is derived from an EMBL/GenBank/DDBJ whole genome shotgun (WGS) entry which is preliminary data.</text>
</comment>